<evidence type="ECO:0000313" key="2">
    <source>
        <dbReference type="EMBL" id="HGH60830.1"/>
    </source>
</evidence>
<dbReference type="SUPFAM" id="SSF53146">
    <property type="entry name" value="Nitrogenase accessory factor-like"/>
    <property type="match status" value="1"/>
</dbReference>
<dbReference type="Gene3D" id="3.30.420.130">
    <property type="entry name" value="Dinitrogenase iron-molybdenum cofactor biosynthesis domain"/>
    <property type="match status" value="1"/>
</dbReference>
<evidence type="ECO:0000259" key="1">
    <source>
        <dbReference type="Pfam" id="PF02579"/>
    </source>
</evidence>
<dbReference type="EMBL" id="DTGT01000185">
    <property type="protein sequence ID" value="HGH60830.1"/>
    <property type="molecule type" value="Genomic_DNA"/>
</dbReference>
<comment type="caution">
    <text evidence="2">The sequence shown here is derived from an EMBL/GenBank/DDBJ whole genome shotgun (WGS) entry which is preliminary data.</text>
</comment>
<accession>A0A7C4ETK7</accession>
<dbReference type="PANTHER" id="PTHR42983:SF1">
    <property type="entry name" value="IRON-MOLYBDENUM PROTEIN"/>
    <property type="match status" value="1"/>
</dbReference>
<dbReference type="InterPro" id="IPR033913">
    <property type="entry name" value="MTH1175_dom"/>
</dbReference>
<dbReference type="AlphaFoldDB" id="A0A7C4ETK7"/>
<proteinExistence type="predicted"/>
<dbReference type="PANTHER" id="PTHR42983">
    <property type="entry name" value="DINITROGENASE IRON-MOLYBDENUM COFACTOR PROTEIN-RELATED"/>
    <property type="match status" value="1"/>
</dbReference>
<sequence length="119" mass="12698">MRIAITSTGADLDSPMDPRFGRARYIVIVDDQGTLLEVVDNSAGVNSLRGAGIQAGKLLADKKVDVLLTGNCGPNAFRTLQAANIRVGIDQTGTVREAIERFKKGQVTYASAPTVEGHW</sequence>
<dbReference type="InterPro" id="IPR003731">
    <property type="entry name" value="Di-Nase_FeMo-co_biosynth"/>
</dbReference>
<feature type="domain" description="Dinitrogenase iron-molybdenum cofactor biosynthesis" evidence="1">
    <location>
        <begin position="13"/>
        <end position="104"/>
    </location>
</feature>
<name>A0A7C4ETK7_9BACT</name>
<protein>
    <submittedName>
        <fullName evidence="2">Dinitrogenase iron-molybdenum cofactor biosynthesis protein</fullName>
    </submittedName>
</protein>
<organism evidence="2">
    <name type="scientific">Desulfomonile tiedjei</name>
    <dbReference type="NCBI Taxonomy" id="2358"/>
    <lineage>
        <taxon>Bacteria</taxon>
        <taxon>Pseudomonadati</taxon>
        <taxon>Thermodesulfobacteriota</taxon>
        <taxon>Desulfomonilia</taxon>
        <taxon>Desulfomonilales</taxon>
        <taxon>Desulfomonilaceae</taxon>
        <taxon>Desulfomonile</taxon>
    </lineage>
</organism>
<gene>
    <name evidence="2" type="ORF">ENV54_05975</name>
</gene>
<dbReference type="InterPro" id="IPR036105">
    <property type="entry name" value="DiNase_FeMo-co_biosyn_sf"/>
</dbReference>
<dbReference type="Pfam" id="PF02579">
    <property type="entry name" value="Nitro_FeMo-Co"/>
    <property type="match status" value="1"/>
</dbReference>
<dbReference type="CDD" id="cd00851">
    <property type="entry name" value="MTH1175"/>
    <property type="match status" value="1"/>
</dbReference>
<reference evidence="2" key="1">
    <citation type="journal article" date="2020" name="mSystems">
        <title>Genome- and Community-Level Interaction Insights into Carbon Utilization and Element Cycling Functions of Hydrothermarchaeota in Hydrothermal Sediment.</title>
        <authorList>
            <person name="Zhou Z."/>
            <person name="Liu Y."/>
            <person name="Xu W."/>
            <person name="Pan J."/>
            <person name="Luo Z.H."/>
            <person name="Li M."/>
        </authorList>
    </citation>
    <scope>NUCLEOTIDE SEQUENCE [LARGE SCALE GENOMIC DNA]</scope>
    <source>
        <strain evidence="2">SpSt-769</strain>
    </source>
</reference>